<dbReference type="RefSeq" id="WP_188628194.1">
    <property type="nucleotide sequence ID" value="NZ_BMKE01000001.1"/>
</dbReference>
<dbReference type="EMBL" id="BMKE01000001">
    <property type="protein sequence ID" value="GGB32375.1"/>
    <property type="molecule type" value="Genomic_DNA"/>
</dbReference>
<accession>A0ABQ1IAR4</accession>
<dbReference type="Gene3D" id="3.40.50.11550">
    <property type="match status" value="1"/>
</dbReference>
<dbReference type="PROSITE" id="PS51257">
    <property type="entry name" value="PROKAR_LIPOPROTEIN"/>
    <property type="match status" value="1"/>
</dbReference>
<evidence type="ECO:0000256" key="1">
    <source>
        <dbReference type="SAM" id="SignalP"/>
    </source>
</evidence>
<dbReference type="SUPFAM" id="SSF159501">
    <property type="entry name" value="EreA/ChaN-like"/>
    <property type="match status" value="1"/>
</dbReference>
<evidence type="ECO:0000259" key="2">
    <source>
        <dbReference type="Pfam" id="PF04187"/>
    </source>
</evidence>
<feature type="domain" description="Haem-binding uptake Tiki superfamily ChaN" evidence="2">
    <location>
        <begin position="49"/>
        <end position="250"/>
    </location>
</feature>
<dbReference type="PIRSF" id="PIRSF020419">
    <property type="entry name" value="Fe_uptake_reg_CjrA_prd"/>
    <property type="match status" value="1"/>
</dbReference>
<evidence type="ECO:0000313" key="3">
    <source>
        <dbReference type="EMBL" id="GGB32375.1"/>
    </source>
</evidence>
<keyword evidence="1" id="KW-0732">Signal</keyword>
<dbReference type="InterPro" id="IPR016773">
    <property type="entry name" value="Fe3_uptake_reg_CjrA_prd"/>
</dbReference>
<keyword evidence="4" id="KW-1185">Reference proteome</keyword>
<dbReference type="Proteomes" id="UP000646152">
    <property type="component" value="Unassembled WGS sequence"/>
</dbReference>
<gene>
    <name evidence="3" type="ORF">GCM10011502_01710</name>
</gene>
<dbReference type="InterPro" id="IPR007314">
    <property type="entry name" value="Cofac_haem-bd_dom"/>
</dbReference>
<dbReference type="Pfam" id="PF04187">
    <property type="entry name" value="Cofac_haem_bdg"/>
    <property type="match status" value="1"/>
</dbReference>
<protein>
    <recommendedName>
        <fullName evidence="2">Haem-binding uptake Tiki superfamily ChaN domain-containing protein</fullName>
    </recommendedName>
</protein>
<name>A0ABQ1IAR4_9GAMM</name>
<proteinExistence type="predicted"/>
<comment type="caution">
    <text evidence="3">The sequence shown here is derived from an EMBL/GenBank/DDBJ whole genome shotgun (WGS) entry which is preliminary data.</text>
</comment>
<evidence type="ECO:0000313" key="4">
    <source>
        <dbReference type="Proteomes" id="UP000646152"/>
    </source>
</evidence>
<sequence>MRLLSLLAGILLTGCQVNSAASLPAPISSLFDYQLQDPTGNGLSLPEAVEQLADADVIMVGELHGHQGIHRFQADLLAQLLSQPRPFALAMEQFSRENQGTVDAYLAGDMGEDVFIEQSHAWPGYRSDYRALISLARDAQIPVIAANAPRNIVRCIGRQGADYLQRLPENERKWVAERLTLTDDAYKARFMVNRHHGQAPSEQQFAAQTTWDDTMAESIQRYLQQHPSHGVMLTVGRFHIADGLGTAQRLQQRAPGLNIALIYPVTTDETLPDAPLWSLRVAPLPASRLEGEPLPAFSLSKPECLSAGN</sequence>
<organism evidence="3 4">
    <name type="scientific">Oceanisphaera marina</name>
    <dbReference type="NCBI Taxonomy" id="2017550"/>
    <lineage>
        <taxon>Bacteria</taxon>
        <taxon>Pseudomonadati</taxon>
        <taxon>Pseudomonadota</taxon>
        <taxon>Gammaproteobacteria</taxon>
        <taxon>Aeromonadales</taxon>
        <taxon>Aeromonadaceae</taxon>
        <taxon>Oceanisphaera</taxon>
    </lineage>
</organism>
<feature type="chain" id="PRO_5045435176" description="Haem-binding uptake Tiki superfamily ChaN domain-containing protein" evidence="1">
    <location>
        <begin position="21"/>
        <end position="309"/>
    </location>
</feature>
<dbReference type="CDD" id="cd14727">
    <property type="entry name" value="ChanN-like"/>
    <property type="match status" value="1"/>
</dbReference>
<reference evidence="4" key="1">
    <citation type="journal article" date="2019" name="Int. J. Syst. Evol. Microbiol.">
        <title>The Global Catalogue of Microorganisms (GCM) 10K type strain sequencing project: providing services to taxonomists for standard genome sequencing and annotation.</title>
        <authorList>
            <consortium name="The Broad Institute Genomics Platform"/>
            <consortium name="The Broad Institute Genome Sequencing Center for Infectious Disease"/>
            <person name="Wu L."/>
            <person name="Ma J."/>
        </authorList>
    </citation>
    <scope>NUCLEOTIDE SEQUENCE [LARGE SCALE GENOMIC DNA]</scope>
    <source>
        <strain evidence="4">CGMCC 1.15923</strain>
    </source>
</reference>
<feature type="signal peptide" evidence="1">
    <location>
        <begin position="1"/>
        <end position="20"/>
    </location>
</feature>